<proteinExistence type="predicted"/>
<dbReference type="EMBL" id="SRMA01026785">
    <property type="protein sequence ID" value="TRY69696.1"/>
    <property type="molecule type" value="Genomic_DNA"/>
</dbReference>
<name>A0A553NW88_9TELE</name>
<keyword evidence="3" id="KW-1185">Reference proteome</keyword>
<sequence>MIISGNLQHISATSVSSAPIVSMFPQTRSHVKKLETNARITSIAVVSGRQIEIDGIVLLFHSSSPPLLCVNVTASLLCTSLGLLPHSFFSIWAFRDEGPVSLLDALRDQEQSPSTPGDEDIVNANNYS</sequence>
<dbReference type="Proteomes" id="UP000316079">
    <property type="component" value="Unassembled WGS sequence"/>
</dbReference>
<evidence type="ECO:0000313" key="2">
    <source>
        <dbReference type="EMBL" id="TRY69696.1"/>
    </source>
</evidence>
<reference evidence="2 3" key="1">
    <citation type="journal article" date="2019" name="Sci. Data">
        <title>Hybrid genome assembly and annotation of Danionella translucida.</title>
        <authorList>
            <person name="Kadobianskyi M."/>
            <person name="Schulze L."/>
            <person name="Schuelke M."/>
            <person name="Judkewitz B."/>
        </authorList>
    </citation>
    <scope>NUCLEOTIDE SEQUENCE [LARGE SCALE GENOMIC DNA]</scope>
    <source>
        <strain evidence="2 3">Bolton</strain>
    </source>
</reference>
<evidence type="ECO:0000256" key="1">
    <source>
        <dbReference type="SAM" id="MobiDB-lite"/>
    </source>
</evidence>
<dbReference type="OrthoDB" id="442503at2759"/>
<evidence type="ECO:0000313" key="3">
    <source>
        <dbReference type="Proteomes" id="UP000316079"/>
    </source>
</evidence>
<gene>
    <name evidence="2" type="ORF">DNTS_008906</name>
</gene>
<protein>
    <submittedName>
        <fullName evidence="2">Uncharacterized protein</fullName>
    </submittedName>
</protein>
<organism evidence="2 3">
    <name type="scientific">Danionella cerebrum</name>
    <dbReference type="NCBI Taxonomy" id="2873325"/>
    <lineage>
        <taxon>Eukaryota</taxon>
        <taxon>Metazoa</taxon>
        <taxon>Chordata</taxon>
        <taxon>Craniata</taxon>
        <taxon>Vertebrata</taxon>
        <taxon>Euteleostomi</taxon>
        <taxon>Actinopterygii</taxon>
        <taxon>Neopterygii</taxon>
        <taxon>Teleostei</taxon>
        <taxon>Ostariophysi</taxon>
        <taxon>Cypriniformes</taxon>
        <taxon>Danionidae</taxon>
        <taxon>Danioninae</taxon>
        <taxon>Danionella</taxon>
    </lineage>
</organism>
<comment type="caution">
    <text evidence="2">The sequence shown here is derived from an EMBL/GenBank/DDBJ whole genome shotgun (WGS) entry which is preliminary data.</text>
</comment>
<feature type="region of interest" description="Disordered" evidence="1">
    <location>
        <begin position="108"/>
        <end position="128"/>
    </location>
</feature>
<dbReference type="AlphaFoldDB" id="A0A553NW88"/>
<accession>A0A553NW88</accession>